<dbReference type="SMART" id="SM00385">
    <property type="entry name" value="CYCLIN"/>
    <property type="match status" value="2"/>
</dbReference>
<evidence type="ECO:0000313" key="4">
    <source>
        <dbReference type="EMBL" id="KZS96734.1"/>
    </source>
</evidence>
<dbReference type="AlphaFoldDB" id="A0A164YAH3"/>
<evidence type="ECO:0000313" key="5">
    <source>
        <dbReference type="Proteomes" id="UP000076722"/>
    </source>
</evidence>
<dbReference type="EMBL" id="KV419398">
    <property type="protein sequence ID" value="KZS96734.1"/>
    <property type="molecule type" value="Genomic_DNA"/>
</dbReference>
<feature type="region of interest" description="Disordered" evidence="2">
    <location>
        <begin position="331"/>
        <end position="387"/>
    </location>
</feature>
<keyword evidence="5" id="KW-1185">Reference proteome</keyword>
<gene>
    <name evidence="4" type="ORF">SISNIDRAFT_407058</name>
</gene>
<dbReference type="Pfam" id="PF21797">
    <property type="entry name" value="CycT2-like_C"/>
    <property type="match status" value="1"/>
</dbReference>
<dbReference type="SUPFAM" id="SSF47954">
    <property type="entry name" value="Cyclin-like"/>
    <property type="match status" value="2"/>
</dbReference>
<evidence type="ECO:0000256" key="1">
    <source>
        <dbReference type="RuleBase" id="RU000383"/>
    </source>
</evidence>
<dbReference type="GO" id="GO:0006357">
    <property type="term" value="P:regulation of transcription by RNA polymerase II"/>
    <property type="evidence" value="ECO:0007669"/>
    <property type="project" value="InterPro"/>
</dbReference>
<dbReference type="STRING" id="1314777.A0A164YAH3"/>
<organism evidence="4 5">
    <name type="scientific">Sistotremastrum niveocremeum HHB9708</name>
    <dbReference type="NCBI Taxonomy" id="1314777"/>
    <lineage>
        <taxon>Eukaryota</taxon>
        <taxon>Fungi</taxon>
        <taxon>Dikarya</taxon>
        <taxon>Basidiomycota</taxon>
        <taxon>Agaricomycotina</taxon>
        <taxon>Agaricomycetes</taxon>
        <taxon>Sistotremastrales</taxon>
        <taxon>Sistotremastraceae</taxon>
        <taxon>Sertulicium</taxon>
        <taxon>Sertulicium niveocremeum</taxon>
    </lineage>
</organism>
<proteinExistence type="inferred from homology"/>
<evidence type="ECO:0000259" key="3">
    <source>
        <dbReference type="SMART" id="SM00385"/>
    </source>
</evidence>
<reference evidence="4 5" key="1">
    <citation type="journal article" date="2016" name="Mol. Biol. Evol.">
        <title>Comparative Genomics of Early-Diverging Mushroom-Forming Fungi Provides Insights into the Origins of Lignocellulose Decay Capabilities.</title>
        <authorList>
            <person name="Nagy L.G."/>
            <person name="Riley R."/>
            <person name="Tritt A."/>
            <person name="Adam C."/>
            <person name="Daum C."/>
            <person name="Floudas D."/>
            <person name="Sun H."/>
            <person name="Yadav J.S."/>
            <person name="Pangilinan J."/>
            <person name="Larsson K.H."/>
            <person name="Matsuura K."/>
            <person name="Barry K."/>
            <person name="Labutti K."/>
            <person name="Kuo R."/>
            <person name="Ohm R.A."/>
            <person name="Bhattacharya S.S."/>
            <person name="Shirouzu T."/>
            <person name="Yoshinaga Y."/>
            <person name="Martin F.M."/>
            <person name="Grigoriev I.V."/>
            <person name="Hibbett D.S."/>
        </authorList>
    </citation>
    <scope>NUCLEOTIDE SEQUENCE [LARGE SCALE GENOMIC DNA]</scope>
    <source>
        <strain evidence="4 5">HHB9708</strain>
    </source>
</reference>
<dbReference type="InterPro" id="IPR036915">
    <property type="entry name" value="Cyclin-like_sf"/>
</dbReference>
<dbReference type="InterPro" id="IPR006671">
    <property type="entry name" value="Cyclin_N"/>
</dbReference>
<dbReference type="InterPro" id="IPR013763">
    <property type="entry name" value="Cyclin-like_dom"/>
</dbReference>
<feature type="domain" description="Cyclin-like" evidence="3">
    <location>
        <begin position="173"/>
        <end position="274"/>
    </location>
</feature>
<dbReference type="Gene3D" id="1.10.472.10">
    <property type="entry name" value="Cyclin-like"/>
    <property type="match status" value="2"/>
</dbReference>
<comment type="similarity">
    <text evidence="1">Belongs to the cyclin family.</text>
</comment>
<evidence type="ECO:0000256" key="2">
    <source>
        <dbReference type="SAM" id="MobiDB-lite"/>
    </source>
</evidence>
<protein>
    <submittedName>
        <fullName evidence="4">Cyclin-like protein</fullName>
    </submittedName>
</protein>
<keyword evidence="1" id="KW-0195">Cyclin</keyword>
<dbReference type="PANTHER" id="PTHR10026">
    <property type="entry name" value="CYCLIN"/>
    <property type="match status" value="1"/>
</dbReference>
<feature type="compositionally biased region" description="Polar residues" evidence="2">
    <location>
        <begin position="378"/>
        <end position="387"/>
    </location>
</feature>
<feature type="region of interest" description="Disordered" evidence="2">
    <location>
        <begin position="283"/>
        <end position="318"/>
    </location>
</feature>
<dbReference type="Pfam" id="PF00134">
    <property type="entry name" value="Cyclin_N"/>
    <property type="match status" value="1"/>
</dbReference>
<dbReference type="InterPro" id="IPR043198">
    <property type="entry name" value="Cyclin/Ssn8"/>
</dbReference>
<name>A0A164YAH3_9AGAM</name>
<dbReference type="Proteomes" id="UP000076722">
    <property type="component" value="Unassembled WGS sequence"/>
</dbReference>
<dbReference type="GO" id="GO:0016538">
    <property type="term" value="F:cyclin-dependent protein serine/threonine kinase regulator activity"/>
    <property type="evidence" value="ECO:0007669"/>
    <property type="project" value="InterPro"/>
</dbReference>
<accession>A0A164YAH3</accession>
<dbReference type="OrthoDB" id="25002at2759"/>
<feature type="compositionally biased region" description="Basic and acidic residues" evidence="2">
    <location>
        <begin position="338"/>
        <end position="347"/>
    </location>
</feature>
<dbReference type="CDD" id="cd20546">
    <property type="entry name" value="CYCLIN_SpCG1C_ScCTK2-like_rpt2"/>
    <property type="match status" value="1"/>
</dbReference>
<feature type="domain" description="Cyclin-like" evidence="3">
    <location>
        <begin position="53"/>
        <end position="160"/>
    </location>
</feature>
<sequence>MTTDASSQDQPWAARTKQFQPYFTEQEVKFLSEKQRGKMSQSQEERARQQACGFIEAVGVKLGFPRRTVATAQNLYHRFHLYFHRKTWSYHDVTLAALYVSSKIHDTLKKPRDILMIGYAVRFPELAAKSKATGGEIEIDPGTVASDTERLLGVERLFLEVICFNFKTRMPFPYVIKIGKELRATKRLTQLAWRLSIDSHRTLISLQYPPHCIALACLYLAALLSSFETPEIPEKGNYRSSHQMAQYLGCEGPWQSKFKCRLEDIDEISHAIIDLLNDAASSMSLNTSPSTPSSPSPHPSPRHSSQYQPPPAPYKPDQLIRLKIYMRSKNIVRRHRERPPLSEKDPSESYGAGKTAWDLSDGSGKNTGTTRFLFGPSGSETTNGVNH</sequence>